<reference evidence="3 4" key="1">
    <citation type="submission" date="2019-03" db="EMBL/GenBank/DDBJ databases">
        <authorList>
            <person name="Gaulin E."/>
            <person name="Dumas B."/>
        </authorList>
    </citation>
    <scope>NUCLEOTIDE SEQUENCE [LARGE SCALE GENOMIC DNA]</scope>
    <source>
        <strain evidence="3">CBS 568.67</strain>
    </source>
</reference>
<evidence type="ECO:0000313" key="2">
    <source>
        <dbReference type="EMBL" id="KAF0684215.1"/>
    </source>
</evidence>
<dbReference type="EMBL" id="VJMH01007310">
    <property type="protein sequence ID" value="KAF0684215.1"/>
    <property type="molecule type" value="Genomic_DNA"/>
</dbReference>
<dbReference type="OrthoDB" id="102039at2759"/>
<feature type="region of interest" description="Disordered" evidence="1">
    <location>
        <begin position="59"/>
        <end position="86"/>
    </location>
</feature>
<protein>
    <submittedName>
        <fullName evidence="3">Aste57867_23801 protein</fullName>
    </submittedName>
</protein>
<reference evidence="2" key="2">
    <citation type="submission" date="2019-06" db="EMBL/GenBank/DDBJ databases">
        <title>Genomics analysis of Aphanomyces spp. identifies a new class of oomycete effector associated with host adaptation.</title>
        <authorList>
            <person name="Gaulin E."/>
        </authorList>
    </citation>
    <scope>NUCLEOTIDE SEQUENCE</scope>
    <source>
        <strain evidence="2">CBS 578.67</strain>
    </source>
</reference>
<feature type="region of interest" description="Disordered" evidence="1">
    <location>
        <begin position="20"/>
        <end position="42"/>
    </location>
</feature>
<sequence>MELFPKSSVKYAACAQASPKVTPYSGLGQLPFDDEDETPLPPPIPMATTDPILHRMMMPRPASPYTNQTEELELSSSQSPRERSTWTSMADHVIDVEPHDGDASIHVVPAPVGPVCLITCRRKTTFEARVRLTPESTTIYVGRYKGEQAAWDACGRLLRQSTPRRPPSRK</sequence>
<dbReference type="EMBL" id="CAADRA010007336">
    <property type="protein sequence ID" value="VFU00446.1"/>
    <property type="molecule type" value="Genomic_DNA"/>
</dbReference>
<name>A0A485LQB2_9STRA</name>
<dbReference type="Proteomes" id="UP000332933">
    <property type="component" value="Unassembled WGS sequence"/>
</dbReference>
<evidence type="ECO:0000256" key="1">
    <source>
        <dbReference type="SAM" id="MobiDB-lite"/>
    </source>
</evidence>
<dbReference type="AlphaFoldDB" id="A0A485LQB2"/>
<accession>A0A485LQB2</accession>
<organism evidence="3 4">
    <name type="scientific">Aphanomyces stellatus</name>
    <dbReference type="NCBI Taxonomy" id="120398"/>
    <lineage>
        <taxon>Eukaryota</taxon>
        <taxon>Sar</taxon>
        <taxon>Stramenopiles</taxon>
        <taxon>Oomycota</taxon>
        <taxon>Saprolegniomycetes</taxon>
        <taxon>Saprolegniales</taxon>
        <taxon>Verrucalvaceae</taxon>
        <taxon>Aphanomyces</taxon>
    </lineage>
</organism>
<evidence type="ECO:0000313" key="3">
    <source>
        <dbReference type="EMBL" id="VFU00446.1"/>
    </source>
</evidence>
<gene>
    <name evidence="3" type="primary">Aste57867_23801</name>
    <name evidence="2" type="ORF">As57867_023728</name>
    <name evidence="3" type="ORF">ASTE57867_23801</name>
</gene>
<keyword evidence="4" id="KW-1185">Reference proteome</keyword>
<proteinExistence type="predicted"/>
<evidence type="ECO:0000313" key="4">
    <source>
        <dbReference type="Proteomes" id="UP000332933"/>
    </source>
</evidence>